<evidence type="ECO:0000313" key="6">
    <source>
        <dbReference type="Proteomes" id="UP000683000"/>
    </source>
</evidence>
<dbReference type="PROSITE" id="PS00678">
    <property type="entry name" value="WD_REPEATS_1"/>
    <property type="match status" value="1"/>
</dbReference>
<dbReference type="Pfam" id="PF00400">
    <property type="entry name" value="WD40"/>
    <property type="match status" value="2"/>
</dbReference>
<reference evidence="5" key="1">
    <citation type="submission" date="2021-03" db="EMBL/GenBank/DDBJ databases">
        <title>Evolutionary innovations through gain and loss of genes in the ectomycorrhizal Boletales.</title>
        <authorList>
            <person name="Wu G."/>
            <person name="Miyauchi S."/>
            <person name="Morin E."/>
            <person name="Yang Z.-L."/>
            <person name="Xu J."/>
            <person name="Martin F.M."/>
        </authorList>
    </citation>
    <scope>NUCLEOTIDE SEQUENCE</scope>
    <source>
        <strain evidence="5">BR01</strain>
    </source>
</reference>
<comment type="caution">
    <text evidence="5">The sequence shown here is derived from an EMBL/GenBank/DDBJ whole genome shotgun (WGS) entry which is preliminary data.</text>
</comment>
<evidence type="ECO:0000256" key="2">
    <source>
        <dbReference type="ARBA" id="ARBA00022737"/>
    </source>
</evidence>
<dbReference type="InterPro" id="IPR015943">
    <property type="entry name" value="WD40/YVTN_repeat-like_dom_sf"/>
</dbReference>
<dbReference type="AlphaFoldDB" id="A0A8I3AER3"/>
<dbReference type="SUPFAM" id="SSF50978">
    <property type="entry name" value="WD40 repeat-like"/>
    <property type="match status" value="1"/>
</dbReference>
<keyword evidence="2" id="KW-0677">Repeat</keyword>
<dbReference type="OrthoDB" id="3238562at2759"/>
<accession>A0A8I3AER3</accession>
<dbReference type="PANTHER" id="PTHR19848:SF8">
    <property type="entry name" value="F-BOX AND WD REPEAT DOMAIN CONTAINING 7"/>
    <property type="match status" value="1"/>
</dbReference>
<keyword evidence="4" id="KW-1133">Transmembrane helix</keyword>
<name>A0A8I3AER3_9AGAM</name>
<dbReference type="Proteomes" id="UP000683000">
    <property type="component" value="Unassembled WGS sequence"/>
</dbReference>
<keyword evidence="6" id="KW-1185">Reference proteome</keyword>
<dbReference type="SMART" id="SM00320">
    <property type="entry name" value="WD40"/>
    <property type="match status" value="5"/>
</dbReference>
<dbReference type="PANTHER" id="PTHR19848">
    <property type="entry name" value="WD40 REPEAT PROTEIN"/>
    <property type="match status" value="1"/>
</dbReference>
<sequence>MRVIHSLTGHRGPINCISFAEDGSCVASGGTFFHLGQFSCDSRQNSGDDGKIILWSLDDGTLLQHINARQGPVVSLQWLHHSDNVRRKYLISGGAAGTVHLWRIEDEMLASDVFCTKTVFDGAVQDICIDQEHRLVSVTGLGRVVLYKLALDGPDILQLLSAHPPMLEQSLPALAITSHFYDGGKGVIICYLDSKEVITWNVTPWSRRWRQQLLTRIGSTAHHDATCRMAVWNLRDGIDLYQISDNPTGQLTFVRKFRVRIRRNLIASMQFDIEGKRLFSGGDNGEVCIWDVETGLVAQVLSHGRELSAVQAIAYHISQSSKALIASGSSDERDAHPCLKIWSSSKPPPSEPRPSRSRSCHLSLAASGVVMAISITVIAAGAFVAGLSFA</sequence>
<dbReference type="InterPro" id="IPR001680">
    <property type="entry name" value="WD40_rpt"/>
</dbReference>
<dbReference type="Gene3D" id="2.130.10.10">
    <property type="entry name" value="YVTN repeat-like/Quinoprotein amine dehydrogenase"/>
    <property type="match status" value="2"/>
</dbReference>
<evidence type="ECO:0000313" key="5">
    <source>
        <dbReference type="EMBL" id="KAG6380688.1"/>
    </source>
</evidence>
<keyword evidence="1 3" id="KW-0853">WD repeat</keyword>
<feature type="repeat" description="WD" evidence="3">
    <location>
        <begin position="259"/>
        <end position="300"/>
    </location>
</feature>
<dbReference type="EMBL" id="JAGFBS010000002">
    <property type="protein sequence ID" value="KAG6380688.1"/>
    <property type="molecule type" value="Genomic_DNA"/>
</dbReference>
<proteinExistence type="predicted"/>
<dbReference type="InterPro" id="IPR036322">
    <property type="entry name" value="WD40_repeat_dom_sf"/>
</dbReference>
<gene>
    <name evidence="5" type="ORF">JVT61DRAFT_5065</name>
</gene>
<organism evidence="5 6">
    <name type="scientific">Boletus reticuloceps</name>
    <dbReference type="NCBI Taxonomy" id="495285"/>
    <lineage>
        <taxon>Eukaryota</taxon>
        <taxon>Fungi</taxon>
        <taxon>Dikarya</taxon>
        <taxon>Basidiomycota</taxon>
        <taxon>Agaricomycotina</taxon>
        <taxon>Agaricomycetes</taxon>
        <taxon>Agaricomycetidae</taxon>
        <taxon>Boletales</taxon>
        <taxon>Boletineae</taxon>
        <taxon>Boletaceae</taxon>
        <taxon>Boletoideae</taxon>
        <taxon>Boletus</taxon>
    </lineage>
</organism>
<dbReference type="PROSITE" id="PS50082">
    <property type="entry name" value="WD_REPEATS_2"/>
    <property type="match status" value="1"/>
</dbReference>
<evidence type="ECO:0000256" key="1">
    <source>
        <dbReference type="ARBA" id="ARBA00022574"/>
    </source>
</evidence>
<evidence type="ECO:0000256" key="4">
    <source>
        <dbReference type="SAM" id="Phobius"/>
    </source>
</evidence>
<keyword evidence="4" id="KW-0812">Transmembrane</keyword>
<evidence type="ECO:0000256" key="3">
    <source>
        <dbReference type="PROSITE-ProRule" id="PRU00221"/>
    </source>
</evidence>
<feature type="transmembrane region" description="Helical" evidence="4">
    <location>
        <begin position="362"/>
        <end position="389"/>
    </location>
</feature>
<protein>
    <submittedName>
        <fullName evidence="5">WD40-repeat-containing domain protein</fullName>
    </submittedName>
</protein>
<keyword evidence="4" id="KW-0472">Membrane</keyword>
<dbReference type="InterPro" id="IPR019775">
    <property type="entry name" value="WD40_repeat_CS"/>
</dbReference>